<keyword evidence="4 7" id="KW-1133">Transmembrane helix</keyword>
<dbReference type="RefSeq" id="WP_006215513.1">
    <property type="nucleotide sequence ID" value="NZ_ANHZ02000020.1"/>
</dbReference>
<evidence type="ECO:0008006" key="10">
    <source>
        <dbReference type="Google" id="ProtNLM"/>
    </source>
</evidence>
<feature type="transmembrane region" description="Helical" evidence="7">
    <location>
        <begin position="325"/>
        <end position="345"/>
    </location>
</feature>
<feature type="transmembrane region" description="Helical" evidence="7">
    <location>
        <begin position="65"/>
        <end position="86"/>
    </location>
</feature>
<dbReference type="EMBL" id="ANHZ02000020">
    <property type="protein sequence ID" value="EME35887.1"/>
    <property type="molecule type" value="Genomic_DNA"/>
</dbReference>
<dbReference type="AlphaFoldDB" id="M2WBP6"/>
<comment type="subcellular location">
    <subcellularLocation>
        <location evidence="1">Cell membrane</location>
        <topology evidence="1">Multi-pass membrane protein</topology>
    </subcellularLocation>
</comment>
<keyword evidence="3 7" id="KW-0812">Transmembrane</keyword>
<keyword evidence="9" id="KW-1185">Reference proteome</keyword>
<evidence type="ECO:0000256" key="5">
    <source>
        <dbReference type="ARBA" id="ARBA00023136"/>
    </source>
</evidence>
<sequence>MPSSARGQGPPIDPEEEGARRPQAGAQSYVLEPPAVPPAAVDRDGLRREAKRQLSILRLKRRQGAGLLSQLGSVFGWALASVWTLLPGRLVMHYLFHGGPLMAAGLSYNMLFASVAVLVIGFAIMGRWLGSDSEFRDLAIDAVEQSVPGLLNSGHGGLIPVSMLETTQQFTVTWIVGAAILGFTAWRWAAGIRLSTRRMFEVPPSRGAPAAAVPRDIVGLLVLVMVLSVSLVLNAEAAGALRLLEDQVGQVPVLSPLVRFMDGEVAYGAATAVGVGADALTLFLMYRVVAQLKPSWWVMTCMLILGAGGNYVLREVGGLVIQAMTSSPYLLSIAITVGVLLWFYFFSQIILVSAAFGALVQADTHGGHPQPVGETRAVAAVAVATLDDVRAHERGLL</sequence>
<evidence type="ECO:0000256" key="6">
    <source>
        <dbReference type="SAM" id="MobiDB-lite"/>
    </source>
</evidence>
<keyword evidence="2" id="KW-1003">Cell membrane</keyword>
<evidence type="ECO:0000256" key="7">
    <source>
        <dbReference type="SAM" id="Phobius"/>
    </source>
</evidence>
<feature type="transmembrane region" description="Helical" evidence="7">
    <location>
        <begin position="106"/>
        <end position="126"/>
    </location>
</feature>
<keyword evidence="5 7" id="KW-0472">Membrane</keyword>
<feature type="transmembrane region" description="Helical" evidence="7">
    <location>
        <begin position="170"/>
        <end position="189"/>
    </location>
</feature>
<dbReference type="Pfam" id="PF03631">
    <property type="entry name" value="Virul_fac_BrkB"/>
    <property type="match status" value="1"/>
</dbReference>
<evidence type="ECO:0000256" key="3">
    <source>
        <dbReference type="ARBA" id="ARBA00022692"/>
    </source>
</evidence>
<reference evidence="8 9" key="1">
    <citation type="journal article" date="2014" name="Genome Announc.">
        <title>Draft Genome Sequence of Kocuria palustris PEL.</title>
        <authorList>
            <person name="Sharma G."/>
            <person name="Khatri I."/>
            <person name="Subramanian S."/>
        </authorList>
    </citation>
    <scope>NUCLEOTIDE SEQUENCE [LARGE SCALE GENOMIC DNA]</scope>
    <source>
        <strain evidence="8 9">PEL</strain>
    </source>
</reference>
<feature type="transmembrane region" description="Helical" evidence="7">
    <location>
        <begin position="265"/>
        <end position="289"/>
    </location>
</feature>
<feature type="transmembrane region" description="Helical" evidence="7">
    <location>
        <begin position="295"/>
        <end position="313"/>
    </location>
</feature>
<comment type="caution">
    <text evidence="8">The sequence shown here is derived from an EMBL/GenBank/DDBJ whole genome shotgun (WGS) entry which is preliminary data.</text>
</comment>
<organism evidence="8 9">
    <name type="scientific">Kocuria palustris PEL</name>
    <dbReference type="NCBI Taxonomy" id="1236550"/>
    <lineage>
        <taxon>Bacteria</taxon>
        <taxon>Bacillati</taxon>
        <taxon>Actinomycetota</taxon>
        <taxon>Actinomycetes</taxon>
        <taxon>Micrococcales</taxon>
        <taxon>Micrococcaceae</taxon>
        <taxon>Kocuria</taxon>
    </lineage>
</organism>
<dbReference type="GeneID" id="93316692"/>
<evidence type="ECO:0000313" key="9">
    <source>
        <dbReference type="Proteomes" id="UP000009877"/>
    </source>
</evidence>
<dbReference type="STRING" id="71999.KPaMU14_02555"/>
<accession>M2WBP6</accession>
<proteinExistence type="predicted"/>
<dbReference type="PANTHER" id="PTHR30213:SF1">
    <property type="entry name" value="INNER MEMBRANE PROTEIN YHJD"/>
    <property type="match status" value="1"/>
</dbReference>
<feature type="region of interest" description="Disordered" evidence="6">
    <location>
        <begin position="1"/>
        <end position="37"/>
    </location>
</feature>
<evidence type="ECO:0000256" key="2">
    <source>
        <dbReference type="ARBA" id="ARBA00022475"/>
    </source>
</evidence>
<dbReference type="InterPro" id="IPR017039">
    <property type="entry name" value="Virul_fac_BrkB"/>
</dbReference>
<dbReference type="Proteomes" id="UP000009877">
    <property type="component" value="Unassembled WGS sequence"/>
</dbReference>
<evidence type="ECO:0000256" key="4">
    <source>
        <dbReference type="ARBA" id="ARBA00022989"/>
    </source>
</evidence>
<gene>
    <name evidence="8" type="ORF">C884_01287</name>
</gene>
<protein>
    <recommendedName>
        <fullName evidence="10">YihY/virulence factor BrkB family protein</fullName>
    </recommendedName>
</protein>
<name>M2WBP6_9MICC</name>
<dbReference type="GO" id="GO:0005886">
    <property type="term" value="C:plasma membrane"/>
    <property type="evidence" value="ECO:0007669"/>
    <property type="project" value="UniProtKB-SubCell"/>
</dbReference>
<evidence type="ECO:0000256" key="1">
    <source>
        <dbReference type="ARBA" id="ARBA00004651"/>
    </source>
</evidence>
<feature type="transmembrane region" description="Helical" evidence="7">
    <location>
        <begin position="217"/>
        <end position="244"/>
    </location>
</feature>
<evidence type="ECO:0000313" key="8">
    <source>
        <dbReference type="EMBL" id="EME35887.1"/>
    </source>
</evidence>
<dbReference type="PANTHER" id="PTHR30213">
    <property type="entry name" value="INNER MEMBRANE PROTEIN YHJD"/>
    <property type="match status" value="1"/>
</dbReference>